<evidence type="ECO:0000313" key="3">
    <source>
        <dbReference type="Proteomes" id="UP000005850"/>
    </source>
</evidence>
<dbReference type="AlphaFoldDB" id="A0A075R1Q6"/>
<accession>A0A075R1Q6</accession>
<reference evidence="2 3" key="1">
    <citation type="journal article" date="2011" name="J. Bacteriol.">
        <title>Genome sequence of Brevibacillus laterosporus LMG 15441, a pathogen of invertebrates.</title>
        <authorList>
            <person name="Djukic M."/>
            <person name="Poehlein A."/>
            <person name="Thurmer A."/>
            <person name="Daniel R."/>
        </authorList>
    </citation>
    <scope>NUCLEOTIDE SEQUENCE [LARGE SCALE GENOMIC DNA]</scope>
    <source>
        <strain evidence="2 3">LMG 15441</strain>
    </source>
</reference>
<keyword evidence="1" id="KW-0472">Membrane</keyword>
<proteinExistence type="predicted"/>
<evidence type="ECO:0000313" key="2">
    <source>
        <dbReference type="EMBL" id="AIG26522.1"/>
    </source>
</evidence>
<name>A0A075R1Q6_BRELA</name>
<keyword evidence="1" id="KW-0812">Transmembrane</keyword>
<dbReference type="KEGG" id="blr:BRLA_c022010"/>
<gene>
    <name evidence="2" type="ORF">BRLA_c022010</name>
</gene>
<keyword evidence="3" id="KW-1185">Reference proteome</keyword>
<dbReference type="Proteomes" id="UP000005850">
    <property type="component" value="Chromosome"/>
</dbReference>
<dbReference type="HOGENOM" id="CLU_2300395_0_0_9"/>
<dbReference type="STRING" id="1042163.BRLA_c022010"/>
<protein>
    <submittedName>
        <fullName evidence="2">Uncharacterized protein</fullName>
    </submittedName>
</protein>
<evidence type="ECO:0000256" key="1">
    <source>
        <dbReference type="SAM" id="Phobius"/>
    </source>
</evidence>
<organism evidence="2 3">
    <name type="scientific">Brevibacillus laterosporus LMG 15441</name>
    <dbReference type="NCBI Taxonomy" id="1042163"/>
    <lineage>
        <taxon>Bacteria</taxon>
        <taxon>Bacillati</taxon>
        <taxon>Bacillota</taxon>
        <taxon>Bacilli</taxon>
        <taxon>Bacillales</taxon>
        <taxon>Paenibacillaceae</taxon>
        <taxon>Brevibacillus</taxon>
    </lineage>
</organism>
<keyword evidence="1" id="KW-1133">Transmembrane helix</keyword>
<dbReference type="EMBL" id="CP007806">
    <property type="protein sequence ID" value="AIG26522.1"/>
    <property type="molecule type" value="Genomic_DNA"/>
</dbReference>
<feature type="transmembrane region" description="Helical" evidence="1">
    <location>
        <begin position="52"/>
        <end position="77"/>
    </location>
</feature>
<feature type="transmembrane region" description="Helical" evidence="1">
    <location>
        <begin position="7"/>
        <end position="32"/>
    </location>
</feature>
<sequence length="100" mass="11126">MGLVAVPVLAVFSLGMYICCFVSVIGGVLYIAGIDIHISLWKFGQVSQLSSFFIAVMFGGILLLLAVGSWGCFKYLVTMLRKAEIYRMVHVVRKKNLYNE</sequence>